<feature type="transmembrane region" description="Helical" evidence="6">
    <location>
        <begin position="346"/>
        <end position="366"/>
    </location>
</feature>
<dbReference type="InterPro" id="IPR050189">
    <property type="entry name" value="MFS_Efflux_Transporters"/>
</dbReference>
<feature type="transmembrane region" description="Helical" evidence="6">
    <location>
        <begin position="148"/>
        <end position="168"/>
    </location>
</feature>
<accession>A0A830F6X6</accession>
<evidence type="ECO:0000256" key="2">
    <source>
        <dbReference type="ARBA" id="ARBA00022475"/>
    </source>
</evidence>
<comment type="subcellular location">
    <subcellularLocation>
        <location evidence="1">Cell membrane</location>
        <topology evidence="1">Multi-pass membrane protein</topology>
    </subcellularLocation>
</comment>
<evidence type="ECO:0000256" key="3">
    <source>
        <dbReference type="ARBA" id="ARBA00022692"/>
    </source>
</evidence>
<dbReference type="Proteomes" id="UP000607197">
    <property type="component" value="Unassembled WGS sequence"/>
</dbReference>
<evidence type="ECO:0000259" key="7">
    <source>
        <dbReference type="PROSITE" id="PS50850"/>
    </source>
</evidence>
<feature type="transmembrane region" description="Helical" evidence="6">
    <location>
        <begin position="118"/>
        <end position="136"/>
    </location>
</feature>
<dbReference type="SUPFAM" id="SSF103473">
    <property type="entry name" value="MFS general substrate transporter"/>
    <property type="match status" value="1"/>
</dbReference>
<proteinExistence type="predicted"/>
<sequence length="401" mass="39900">MGLLESALGEDADLLADRQFAILLLGSVSSPLGAAVVSPILASLTGPLGVDSARIGLLMAAYTAPAIVLIPVVGALSDRVGRKPVLAGGLALFGLAGLAVPLTSSFTAILALRFLQGVGYTGIAPPLISAVGDLYVGKREAAAQGLRFTTVSVALAAVPPVAGALVAVAWYAPFYIYALALPTALVVAIWFEEPERAGGGESASTRELLALARRPRVLATLVGRATPTVLWFAFITYNSVVVVTLLDASPGAAGAVLGVASVASAVTGTQLGRLTAAVPRDRLLAGLLALFALGVAVFALAPSVLVAGVGALLVGVGFGSAITLYRSEITGLSDTARGGLVSLGESLGRLASTVTPIAAGVAIAALQPSVGDGTAVRAVLLATAAIALLLGLACVAVSSER</sequence>
<dbReference type="OrthoDB" id="117970at2157"/>
<name>A0A830F6X6_9EURY</name>
<dbReference type="EMBL" id="BMPG01000004">
    <property type="protein sequence ID" value="GGL69487.1"/>
    <property type="molecule type" value="Genomic_DNA"/>
</dbReference>
<feature type="domain" description="Major facilitator superfamily (MFS) profile" evidence="7">
    <location>
        <begin position="19"/>
        <end position="401"/>
    </location>
</feature>
<dbReference type="AlphaFoldDB" id="A0A830F6X6"/>
<evidence type="ECO:0000313" key="9">
    <source>
        <dbReference type="Proteomes" id="UP000607197"/>
    </source>
</evidence>
<gene>
    <name evidence="8" type="ORF">GCM10009039_29280</name>
</gene>
<protein>
    <submittedName>
        <fullName evidence="8">MFS transporter</fullName>
    </submittedName>
</protein>
<dbReference type="GO" id="GO:0005886">
    <property type="term" value="C:plasma membrane"/>
    <property type="evidence" value="ECO:0007669"/>
    <property type="project" value="UniProtKB-SubCell"/>
</dbReference>
<dbReference type="InterPro" id="IPR005829">
    <property type="entry name" value="Sugar_transporter_CS"/>
</dbReference>
<keyword evidence="2" id="KW-1003">Cell membrane</keyword>
<dbReference type="Pfam" id="PF07690">
    <property type="entry name" value="MFS_1"/>
    <property type="match status" value="1"/>
</dbReference>
<reference evidence="8" key="1">
    <citation type="journal article" date="2014" name="Int. J. Syst. Evol. Microbiol.">
        <title>Complete genome sequence of Corynebacterium casei LMG S-19264T (=DSM 44701T), isolated from a smear-ripened cheese.</title>
        <authorList>
            <consortium name="US DOE Joint Genome Institute (JGI-PGF)"/>
            <person name="Walter F."/>
            <person name="Albersmeier A."/>
            <person name="Kalinowski J."/>
            <person name="Ruckert C."/>
        </authorList>
    </citation>
    <scope>NUCLEOTIDE SEQUENCE</scope>
    <source>
        <strain evidence="8">JCM 19596</strain>
    </source>
</reference>
<dbReference type="InterPro" id="IPR011701">
    <property type="entry name" value="MFS"/>
</dbReference>
<feature type="transmembrane region" description="Helical" evidence="6">
    <location>
        <begin position="20"/>
        <end position="41"/>
    </location>
</feature>
<evidence type="ECO:0000256" key="4">
    <source>
        <dbReference type="ARBA" id="ARBA00022989"/>
    </source>
</evidence>
<comment type="caution">
    <text evidence="8">The sequence shown here is derived from an EMBL/GenBank/DDBJ whole genome shotgun (WGS) entry which is preliminary data.</text>
</comment>
<reference evidence="8" key="2">
    <citation type="submission" date="2020-09" db="EMBL/GenBank/DDBJ databases">
        <authorList>
            <person name="Sun Q."/>
            <person name="Ohkuma M."/>
        </authorList>
    </citation>
    <scope>NUCLEOTIDE SEQUENCE</scope>
    <source>
        <strain evidence="8">JCM 19596</strain>
    </source>
</reference>
<keyword evidence="4 6" id="KW-1133">Transmembrane helix</keyword>
<feature type="transmembrane region" description="Helical" evidence="6">
    <location>
        <begin position="378"/>
        <end position="397"/>
    </location>
</feature>
<keyword evidence="9" id="KW-1185">Reference proteome</keyword>
<evidence type="ECO:0000256" key="5">
    <source>
        <dbReference type="ARBA" id="ARBA00023136"/>
    </source>
</evidence>
<evidence type="ECO:0000313" key="8">
    <source>
        <dbReference type="EMBL" id="GGL69487.1"/>
    </source>
</evidence>
<keyword evidence="3 6" id="KW-0812">Transmembrane</keyword>
<dbReference type="InterPro" id="IPR020846">
    <property type="entry name" value="MFS_dom"/>
</dbReference>
<dbReference type="PROSITE" id="PS00216">
    <property type="entry name" value="SUGAR_TRANSPORT_1"/>
    <property type="match status" value="1"/>
</dbReference>
<feature type="transmembrane region" description="Helical" evidence="6">
    <location>
        <begin position="85"/>
        <end position="112"/>
    </location>
</feature>
<feature type="transmembrane region" description="Helical" evidence="6">
    <location>
        <begin position="221"/>
        <end position="246"/>
    </location>
</feature>
<dbReference type="PANTHER" id="PTHR43124:SF3">
    <property type="entry name" value="CHLORAMPHENICOL EFFLUX PUMP RV0191"/>
    <property type="match status" value="1"/>
</dbReference>
<dbReference type="GO" id="GO:0022857">
    <property type="term" value="F:transmembrane transporter activity"/>
    <property type="evidence" value="ECO:0007669"/>
    <property type="project" value="InterPro"/>
</dbReference>
<dbReference type="PROSITE" id="PS50850">
    <property type="entry name" value="MFS"/>
    <property type="match status" value="1"/>
</dbReference>
<dbReference type="PANTHER" id="PTHR43124">
    <property type="entry name" value="PURINE EFFLUX PUMP PBUE"/>
    <property type="match status" value="1"/>
</dbReference>
<dbReference type="Gene3D" id="1.20.1250.20">
    <property type="entry name" value="MFS general substrate transporter like domains"/>
    <property type="match status" value="1"/>
</dbReference>
<keyword evidence="5 6" id="KW-0472">Membrane</keyword>
<evidence type="ECO:0000256" key="6">
    <source>
        <dbReference type="SAM" id="Phobius"/>
    </source>
</evidence>
<feature type="transmembrane region" description="Helical" evidence="6">
    <location>
        <begin position="53"/>
        <end position="73"/>
    </location>
</feature>
<evidence type="ECO:0000256" key="1">
    <source>
        <dbReference type="ARBA" id="ARBA00004651"/>
    </source>
</evidence>
<feature type="transmembrane region" description="Helical" evidence="6">
    <location>
        <begin position="252"/>
        <end position="271"/>
    </location>
</feature>
<feature type="transmembrane region" description="Helical" evidence="6">
    <location>
        <begin position="307"/>
        <end position="325"/>
    </location>
</feature>
<dbReference type="InterPro" id="IPR036259">
    <property type="entry name" value="MFS_trans_sf"/>
</dbReference>
<organism evidence="8 9">
    <name type="scientific">Halocalculus aciditolerans</name>
    <dbReference type="NCBI Taxonomy" id="1383812"/>
    <lineage>
        <taxon>Archaea</taxon>
        <taxon>Methanobacteriati</taxon>
        <taxon>Methanobacteriota</taxon>
        <taxon>Stenosarchaea group</taxon>
        <taxon>Halobacteria</taxon>
        <taxon>Halobacteriales</taxon>
        <taxon>Halobacteriaceae</taxon>
        <taxon>Halocalculus</taxon>
    </lineage>
</organism>
<feature type="transmembrane region" description="Helical" evidence="6">
    <location>
        <begin position="174"/>
        <end position="191"/>
    </location>
</feature>
<dbReference type="RefSeq" id="WP_188980243.1">
    <property type="nucleotide sequence ID" value="NZ_BMPG01000004.1"/>
</dbReference>
<feature type="transmembrane region" description="Helical" evidence="6">
    <location>
        <begin position="283"/>
        <end position="301"/>
    </location>
</feature>